<gene>
    <name evidence="3" type="ORF">EL26_03225</name>
</gene>
<dbReference type="InterPro" id="IPR025241">
    <property type="entry name" value="DUF4190"/>
</dbReference>
<reference evidence="3 4" key="1">
    <citation type="journal article" date="2013" name="Int. J. Syst. Evol. Microbiol.">
        <title>Tumebacillus flagellatus sp. nov., an alpha-amylase/pullulanase-producing bacterium isolated from cassava wastewater.</title>
        <authorList>
            <person name="Wang Q."/>
            <person name="Xie N."/>
            <person name="Qin Y."/>
            <person name="Shen N."/>
            <person name="Zhu J."/>
            <person name="Mi H."/>
            <person name="Huang R."/>
        </authorList>
    </citation>
    <scope>NUCLEOTIDE SEQUENCE [LARGE SCALE GENOMIC DNA]</scope>
    <source>
        <strain evidence="3 4">GST4</strain>
    </source>
</reference>
<dbReference type="STRING" id="1157490.EL26_03225"/>
<proteinExistence type="predicted"/>
<evidence type="ECO:0000256" key="1">
    <source>
        <dbReference type="SAM" id="Phobius"/>
    </source>
</evidence>
<keyword evidence="1" id="KW-0812">Transmembrane</keyword>
<comment type="caution">
    <text evidence="3">The sequence shown here is derived from an EMBL/GenBank/DDBJ whole genome shotgun (WGS) entry which is preliminary data.</text>
</comment>
<evidence type="ECO:0000313" key="4">
    <source>
        <dbReference type="Proteomes" id="UP000027931"/>
    </source>
</evidence>
<feature type="domain" description="DUF4190" evidence="2">
    <location>
        <begin position="17"/>
        <end position="89"/>
    </location>
</feature>
<keyword evidence="1" id="KW-1133">Transmembrane helix</keyword>
<organism evidence="3 4">
    <name type="scientific">Tumebacillus flagellatus</name>
    <dbReference type="NCBI Taxonomy" id="1157490"/>
    <lineage>
        <taxon>Bacteria</taxon>
        <taxon>Bacillati</taxon>
        <taxon>Bacillota</taxon>
        <taxon>Bacilli</taxon>
        <taxon>Bacillales</taxon>
        <taxon>Alicyclobacillaceae</taxon>
        <taxon>Tumebacillus</taxon>
    </lineage>
</organism>
<dbReference type="AlphaFoldDB" id="A0A074LTS9"/>
<keyword evidence="1" id="KW-0472">Membrane</keyword>
<dbReference type="Pfam" id="PF13828">
    <property type="entry name" value="DUF4190"/>
    <property type="match status" value="1"/>
</dbReference>
<accession>A0A074LTS9</accession>
<dbReference type="EMBL" id="JMIR01000003">
    <property type="protein sequence ID" value="KEO84544.1"/>
    <property type="molecule type" value="Genomic_DNA"/>
</dbReference>
<protein>
    <recommendedName>
        <fullName evidence="2">DUF4190 domain-containing protein</fullName>
    </recommendedName>
</protein>
<dbReference type="Proteomes" id="UP000027931">
    <property type="component" value="Unassembled WGS sequence"/>
</dbReference>
<evidence type="ECO:0000259" key="2">
    <source>
        <dbReference type="Pfam" id="PF13828"/>
    </source>
</evidence>
<dbReference type="OrthoDB" id="2382055at2"/>
<sequence>MAEVVTEVRRVKPTSGLAITSVVLGGCTLLAAIVPFLNFVCLLTGPVGIVLGALAIRQVKQRSVEMKGSGLALTGLLLNVAGTALTILVLVLVFAALS</sequence>
<feature type="transmembrane region" description="Helical" evidence="1">
    <location>
        <begin position="22"/>
        <end position="55"/>
    </location>
</feature>
<evidence type="ECO:0000313" key="3">
    <source>
        <dbReference type="EMBL" id="KEO84544.1"/>
    </source>
</evidence>
<dbReference type="RefSeq" id="WP_038084402.1">
    <property type="nucleotide sequence ID" value="NZ_JMIR01000003.1"/>
</dbReference>
<keyword evidence="4" id="KW-1185">Reference proteome</keyword>
<name>A0A074LTS9_9BACL</name>
<feature type="transmembrane region" description="Helical" evidence="1">
    <location>
        <begin position="76"/>
        <end position="97"/>
    </location>
</feature>